<keyword evidence="7" id="KW-0406">Ion transport</keyword>
<dbReference type="GO" id="GO:0005886">
    <property type="term" value="C:plasma membrane"/>
    <property type="evidence" value="ECO:0007669"/>
    <property type="project" value="UniProtKB-SubCell"/>
</dbReference>
<keyword evidence="8 13" id="KW-0472">Membrane</keyword>
<evidence type="ECO:0000256" key="7">
    <source>
        <dbReference type="ARBA" id="ARBA00023065"/>
    </source>
</evidence>
<evidence type="ECO:0000259" key="14">
    <source>
        <dbReference type="Pfam" id="PF10613"/>
    </source>
</evidence>
<evidence type="ECO:0000256" key="13">
    <source>
        <dbReference type="SAM" id="Phobius"/>
    </source>
</evidence>
<keyword evidence="4 13" id="KW-0812">Transmembrane</keyword>
<keyword evidence="12" id="KW-0407">Ion channel</keyword>
<evidence type="ECO:0000256" key="10">
    <source>
        <dbReference type="ARBA" id="ARBA00023180"/>
    </source>
</evidence>
<evidence type="ECO:0000256" key="1">
    <source>
        <dbReference type="ARBA" id="ARBA00004651"/>
    </source>
</evidence>
<dbReference type="InterPro" id="IPR019594">
    <property type="entry name" value="Glu/Gly-bd"/>
</dbReference>
<keyword evidence="6" id="KW-0175">Coiled coil</keyword>
<protein>
    <submittedName>
        <fullName evidence="15">Glutamate receptor</fullName>
    </submittedName>
</protein>
<keyword evidence="16" id="KW-1185">Reference proteome</keyword>
<feature type="domain" description="Ionotropic glutamate receptor L-glutamate and glycine-binding" evidence="14">
    <location>
        <begin position="307"/>
        <end position="369"/>
    </location>
</feature>
<comment type="subcellular location">
    <subcellularLocation>
        <location evidence="1">Cell membrane</location>
        <topology evidence="1">Multi-pass membrane protein</topology>
    </subcellularLocation>
</comment>
<dbReference type="OrthoDB" id="6361608at2759"/>
<dbReference type="PANTHER" id="PTHR42643">
    <property type="entry name" value="IONOTROPIC RECEPTOR 20A-RELATED"/>
    <property type="match status" value="1"/>
</dbReference>
<evidence type="ECO:0000313" key="15">
    <source>
        <dbReference type="EMBL" id="MPC07730.1"/>
    </source>
</evidence>
<dbReference type="Proteomes" id="UP000324222">
    <property type="component" value="Unassembled WGS sequence"/>
</dbReference>
<dbReference type="GO" id="GO:0043226">
    <property type="term" value="C:organelle"/>
    <property type="evidence" value="ECO:0007669"/>
    <property type="project" value="UniProtKB-ARBA"/>
</dbReference>
<keyword evidence="3" id="KW-1003">Cell membrane</keyword>
<feature type="transmembrane region" description="Helical" evidence="13">
    <location>
        <begin position="387"/>
        <end position="405"/>
    </location>
</feature>
<evidence type="ECO:0000256" key="5">
    <source>
        <dbReference type="ARBA" id="ARBA00022989"/>
    </source>
</evidence>
<sequence>MVEVVVVVVVVVVACKGRTQDQLFSMRAITFLPALHTFLAFLSSFGATMEATFLPSTQTLNAMMLVDYLEFFHYLRVCLLVSEEPEQLWATQAVVHVARASHAFLTVLPLSQANSTRHRHLLPCERGLLVVHLTSRSDVHLFGQATVAAYSQDVASTSVSLLQCYHVSEGDTLRLQWSGAWHYDRIDFGTNFHEPWKRTRIEEDVDAPVVLVYGVLESLKGDPVLRRSNLHGMHLRCSTISSPPRTILKPAKDGAVDVTGILGSAYKHMMKIANFTLFLHSQAAVAGAVTVPVTPLGISLHSSTCFATKDGQWGGLREDGTWTGMIGDIVSGRADIALASLDITQERSQAVDFLMAVVRTEYLLIMKRPRNDDRKWSTFTSEFETQVWIVLAISLLFLTAALRLASLQHPQRPLPLSDALLVVVGGLCGQGRHEILVYLLQNPKDEINRTNEQMALGGNAQAGRLFRPRVSSRGGECGGDGFPPAGVRGISLPLAPSVGEKQIRRKRGK</sequence>
<evidence type="ECO:0000256" key="12">
    <source>
        <dbReference type="ARBA" id="ARBA00023303"/>
    </source>
</evidence>
<evidence type="ECO:0000256" key="6">
    <source>
        <dbReference type="ARBA" id="ARBA00023054"/>
    </source>
</evidence>
<dbReference type="EMBL" id="VSRR010000007">
    <property type="protein sequence ID" value="MPC07730.1"/>
    <property type="molecule type" value="Genomic_DNA"/>
</dbReference>
<evidence type="ECO:0000256" key="11">
    <source>
        <dbReference type="ARBA" id="ARBA00023286"/>
    </source>
</evidence>
<reference evidence="15 16" key="1">
    <citation type="submission" date="2019-05" db="EMBL/GenBank/DDBJ databases">
        <title>Another draft genome of Portunus trituberculatus and its Hox gene families provides insights of decapod evolution.</title>
        <authorList>
            <person name="Jeong J.-H."/>
            <person name="Song I."/>
            <person name="Kim S."/>
            <person name="Choi T."/>
            <person name="Kim D."/>
            <person name="Ryu S."/>
            <person name="Kim W."/>
        </authorList>
    </citation>
    <scope>NUCLEOTIDE SEQUENCE [LARGE SCALE GENOMIC DNA]</scope>
    <source>
        <tissue evidence="15">Muscle</tissue>
    </source>
</reference>
<dbReference type="FunFam" id="3.40.190.10:FF:000078">
    <property type="entry name" value="glutamate receptor ionotropic, NMDA 3B"/>
    <property type="match status" value="1"/>
</dbReference>
<gene>
    <name evidence="15" type="primary">GLRK_1</name>
    <name evidence="15" type="ORF">E2C01_000298</name>
</gene>
<dbReference type="Gene3D" id="3.40.190.10">
    <property type="entry name" value="Periplasmic binding protein-like II"/>
    <property type="match status" value="1"/>
</dbReference>
<evidence type="ECO:0000256" key="9">
    <source>
        <dbReference type="ARBA" id="ARBA00023170"/>
    </source>
</evidence>
<evidence type="ECO:0000256" key="4">
    <source>
        <dbReference type="ARBA" id="ARBA00022692"/>
    </source>
</evidence>
<dbReference type="GO" id="GO:0015276">
    <property type="term" value="F:ligand-gated monoatomic ion channel activity"/>
    <property type="evidence" value="ECO:0007669"/>
    <property type="project" value="InterPro"/>
</dbReference>
<organism evidence="15 16">
    <name type="scientific">Portunus trituberculatus</name>
    <name type="common">Swimming crab</name>
    <name type="synonym">Neptunus trituberculatus</name>
    <dbReference type="NCBI Taxonomy" id="210409"/>
    <lineage>
        <taxon>Eukaryota</taxon>
        <taxon>Metazoa</taxon>
        <taxon>Ecdysozoa</taxon>
        <taxon>Arthropoda</taxon>
        <taxon>Crustacea</taxon>
        <taxon>Multicrustacea</taxon>
        <taxon>Malacostraca</taxon>
        <taxon>Eumalacostraca</taxon>
        <taxon>Eucarida</taxon>
        <taxon>Decapoda</taxon>
        <taxon>Pleocyemata</taxon>
        <taxon>Brachyura</taxon>
        <taxon>Eubrachyura</taxon>
        <taxon>Portunoidea</taxon>
        <taxon>Portunidae</taxon>
        <taxon>Portuninae</taxon>
        <taxon>Portunus</taxon>
    </lineage>
</organism>
<evidence type="ECO:0000256" key="3">
    <source>
        <dbReference type="ARBA" id="ARBA00022475"/>
    </source>
</evidence>
<keyword evidence="9 15" id="KW-0675">Receptor</keyword>
<keyword evidence="5 13" id="KW-1133">Transmembrane helix</keyword>
<dbReference type="PANTHER" id="PTHR42643:SF24">
    <property type="entry name" value="IONOTROPIC RECEPTOR 60A"/>
    <property type="match status" value="1"/>
</dbReference>
<evidence type="ECO:0000256" key="2">
    <source>
        <dbReference type="ARBA" id="ARBA00022448"/>
    </source>
</evidence>
<dbReference type="Pfam" id="PF10613">
    <property type="entry name" value="Lig_chan-Glu_bd"/>
    <property type="match status" value="1"/>
</dbReference>
<dbReference type="AlphaFoldDB" id="A0A5B7CEU9"/>
<dbReference type="InterPro" id="IPR052192">
    <property type="entry name" value="Insect_Ionotropic_Sensory_Rcpt"/>
</dbReference>
<name>A0A5B7CEU9_PORTR</name>
<comment type="caution">
    <text evidence="15">The sequence shown here is derived from an EMBL/GenBank/DDBJ whole genome shotgun (WGS) entry which is preliminary data.</text>
</comment>
<keyword evidence="2" id="KW-0813">Transport</keyword>
<accession>A0A5B7CEU9</accession>
<keyword evidence="10" id="KW-0325">Glycoprotein</keyword>
<dbReference type="SUPFAM" id="SSF53850">
    <property type="entry name" value="Periplasmic binding protein-like II"/>
    <property type="match status" value="1"/>
</dbReference>
<evidence type="ECO:0000256" key="8">
    <source>
        <dbReference type="ARBA" id="ARBA00023136"/>
    </source>
</evidence>
<keyword evidence="11" id="KW-1071">Ligand-gated ion channel</keyword>
<evidence type="ECO:0000313" key="16">
    <source>
        <dbReference type="Proteomes" id="UP000324222"/>
    </source>
</evidence>
<proteinExistence type="predicted"/>